<dbReference type="AlphaFoldDB" id="A0AAV2MYK8"/>
<keyword evidence="1" id="KW-0863">Zinc-finger</keyword>
<dbReference type="GO" id="GO:0003676">
    <property type="term" value="F:nucleic acid binding"/>
    <property type="evidence" value="ECO:0007669"/>
    <property type="project" value="InterPro"/>
</dbReference>
<dbReference type="InterPro" id="IPR036875">
    <property type="entry name" value="Znf_CCHC_sf"/>
</dbReference>
<proteinExistence type="predicted"/>
<dbReference type="SMART" id="SM00343">
    <property type="entry name" value="ZnF_C2HC"/>
    <property type="match status" value="1"/>
</dbReference>
<evidence type="ECO:0000313" key="4">
    <source>
        <dbReference type="Proteomes" id="UP001497644"/>
    </source>
</evidence>
<dbReference type="PROSITE" id="PS50158">
    <property type="entry name" value="ZF_CCHC"/>
    <property type="match status" value="1"/>
</dbReference>
<sequence length="257" mass="29080">MSKPIVQMPQFEKLSGAENFPIWKAQMFAYLTVIKVMDVVDGKRGKPGDNDAANLSRWVTDDATGKLAILTAIDASQLDFVSSAESAAVMWRNLLAVYERSDPTSKTNALRDFHRYSYDGLSMTKHITRIENLAAKCKLVGEEVTESNVIAKILDRLPDRFDSVVTTWDIVPSKDQTRLNLKTMLLAAENRKTIVEESEQALVVAKKSKQKFDKRTKEENKKKLKTDRPCWTCGKTGHYRRNCPDASKDGQNTWSME</sequence>
<protein>
    <recommendedName>
        <fullName evidence="2">CCHC-type domain-containing protein</fullName>
    </recommendedName>
</protein>
<name>A0AAV2MYK8_9HYME</name>
<accession>A0AAV2MYK8</accession>
<dbReference type="SUPFAM" id="SSF57756">
    <property type="entry name" value="Retrovirus zinc finger-like domains"/>
    <property type="match status" value="1"/>
</dbReference>
<keyword evidence="1" id="KW-0479">Metal-binding</keyword>
<dbReference type="PANTHER" id="PTHR35317">
    <property type="entry name" value="OS04G0629600 PROTEIN"/>
    <property type="match status" value="1"/>
</dbReference>
<feature type="domain" description="CCHC-type" evidence="2">
    <location>
        <begin position="230"/>
        <end position="245"/>
    </location>
</feature>
<dbReference type="Pfam" id="PF14223">
    <property type="entry name" value="Retrotran_gag_2"/>
    <property type="match status" value="1"/>
</dbReference>
<keyword evidence="1" id="KW-0862">Zinc</keyword>
<evidence type="ECO:0000313" key="3">
    <source>
        <dbReference type="EMBL" id="CAL1672677.1"/>
    </source>
</evidence>
<dbReference type="Pfam" id="PF00098">
    <property type="entry name" value="zf-CCHC"/>
    <property type="match status" value="1"/>
</dbReference>
<dbReference type="Proteomes" id="UP001497644">
    <property type="component" value="Unassembled WGS sequence"/>
</dbReference>
<gene>
    <name evidence="3" type="ORF">LPLAT_LOCUS10576</name>
</gene>
<reference evidence="3" key="1">
    <citation type="submission" date="2024-04" db="EMBL/GenBank/DDBJ databases">
        <authorList>
            <consortium name="Molecular Ecology Group"/>
        </authorList>
    </citation>
    <scope>NUCLEOTIDE SEQUENCE</scope>
</reference>
<dbReference type="EMBL" id="CAXIPU020000808">
    <property type="protein sequence ID" value="CAL1672677.1"/>
    <property type="molecule type" value="Genomic_DNA"/>
</dbReference>
<evidence type="ECO:0000259" key="2">
    <source>
        <dbReference type="PROSITE" id="PS50158"/>
    </source>
</evidence>
<evidence type="ECO:0000256" key="1">
    <source>
        <dbReference type="PROSITE-ProRule" id="PRU00047"/>
    </source>
</evidence>
<comment type="caution">
    <text evidence="3">The sequence shown here is derived from an EMBL/GenBank/DDBJ whole genome shotgun (WGS) entry which is preliminary data.</text>
</comment>
<dbReference type="PANTHER" id="PTHR35317:SF29">
    <property type="entry name" value="CCHC-TYPE DOMAIN-CONTAINING PROTEIN"/>
    <property type="match status" value="1"/>
</dbReference>
<dbReference type="Gene3D" id="4.10.60.10">
    <property type="entry name" value="Zinc finger, CCHC-type"/>
    <property type="match status" value="1"/>
</dbReference>
<dbReference type="InterPro" id="IPR001878">
    <property type="entry name" value="Znf_CCHC"/>
</dbReference>
<keyword evidence="4" id="KW-1185">Reference proteome</keyword>
<organism evidence="3 4">
    <name type="scientific">Lasius platythorax</name>
    <dbReference type="NCBI Taxonomy" id="488582"/>
    <lineage>
        <taxon>Eukaryota</taxon>
        <taxon>Metazoa</taxon>
        <taxon>Ecdysozoa</taxon>
        <taxon>Arthropoda</taxon>
        <taxon>Hexapoda</taxon>
        <taxon>Insecta</taxon>
        <taxon>Pterygota</taxon>
        <taxon>Neoptera</taxon>
        <taxon>Endopterygota</taxon>
        <taxon>Hymenoptera</taxon>
        <taxon>Apocrita</taxon>
        <taxon>Aculeata</taxon>
        <taxon>Formicoidea</taxon>
        <taxon>Formicidae</taxon>
        <taxon>Formicinae</taxon>
        <taxon>Lasius</taxon>
        <taxon>Lasius</taxon>
    </lineage>
</organism>
<dbReference type="GO" id="GO:0008270">
    <property type="term" value="F:zinc ion binding"/>
    <property type="evidence" value="ECO:0007669"/>
    <property type="project" value="UniProtKB-KW"/>
</dbReference>